<dbReference type="EMBL" id="JACHBQ010000001">
    <property type="protein sequence ID" value="MBB5643428.1"/>
    <property type="molecule type" value="Genomic_DNA"/>
</dbReference>
<dbReference type="EMBL" id="JPXF01000039">
    <property type="protein sequence ID" value="KGJ74458.1"/>
    <property type="molecule type" value="Genomic_DNA"/>
</dbReference>
<evidence type="ECO:0000313" key="5">
    <source>
        <dbReference type="Proteomes" id="UP000561726"/>
    </source>
</evidence>
<dbReference type="RefSeq" id="WP_035836669.1">
    <property type="nucleotide sequence ID" value="NZ_JACHBQ010000001.1"/>
</dbReference>
<comment type="caution">
    <text evidence="2">The sequence shown here is derived from an EMBL/GenBank/DDBJ whole genome shotgun (WGS) entry which is preliminary data.</text>
</comment>
<gene>
    <name evidence="3" type="ORF">BJ997_003976</name>
    <name evidence="2" type="ORF">GY21_10455</name>
</gene>
<dbReference type="InterPro" id="IPR036259">
    <property type="entry name" value="MFS_trans_sf"/>
</dbReference>
<reference evidence="2 4" key="1">
    <citation type="submission" date="2014-08" db="EMBL/GenBank/DDBJ databases">
        <authorList>
            <person name="Sisinthy S."/>
        </authorList>
    </citation>
    <scope>NUCLEOTIDE SEQUENCE [LARGE SCALE GENOMIC DNA]</scope>
    <source>
        <strain evidence="2 4">RuG17</strain>
    </source>
</reference>
<evidence type="ECO:0008006" key="6">
    <source>
        <dbReference type="Google" id="ProtNLM"/>
    </source>
</evidence>
<keyword evidence="4" id="KW-1185">Reference proteome</keyword>
<keyword evidence="1" id="KW-1133">Transmembrane helix</keyword>
<organism evidence="2 4">
    <name type="scientific">Cryobacterium roopkundense</name>
    <dbReference type="NCBI Taxonomy" id="1001240"/>
    <lineage>
        <taxon>Bacteria</taxon>
        <taxon>Bacillati</taxon>
        <taxon>Actinomycetota</taxon>
        <taxon>Actinomycetes</taxon>
        <taxon>Micrococcales</taxon>
        <taxon>Microbacteriaceae</taxon>
        <taxon>Cryobacterium</taxon>
    </lineage>
</organism>
<proteinExistence type="predicted"/>
<dbReference type="AlphaFoldDB" id="A0A099JAD7"/>
<keyword evidence="1" id="KW-0472">Membrane</keyword>
<sequence length="62" mass="6836">MGNLVRPYTILFLVVAFVCAVQTFLNIAIGVYLSEVFPLHLRGFGIGVSIIALWVTNRVLSL</sequence>
<reference evidence="3 5" key="2">
    <citation type="submission" date="2020-08" db="EMBL/GenBank/DDBJ databases">
        <title>Sequencing the genomes of 1000 actinobacteria strains.</title>
        <authorList>
            <person name="Klenk H.-P."/>
        </authorList>
    </citation>
    <scope>NUCLEOTIDE SEQUENCE [LARGE SCALE GENOMIC DNA]</scope>
    <source>
        <strain evidence="3 5">DSM 21065</strain>
    </source>
</reference>
<protein>
    <recommendedName>
        <fullName evidence="6">Major facilitator superfamily (MFS) profile domain-containing protein</fullName>
    </recommendedName>
</protein>
<evidence type="ECO:0000313" key="3">
    <source>
        <dbReference type="EMBL" id="MBB5643428.1"/>
    </source>
</evidence>
<evidence type="ECO:0000313" key="4">
    <source>
        <dbReference type="Proteomes" id="UP000029864"/>
    </source>
</evidence>
<evidence type="ECO:0000313" key="2">
    <source>
        <dbReference type="EMBL" id="KGJ74458.1"/>
    </source>
</evidence>
<dbReference type="eggNOG" id="COG2814">
    <property type="taxonomic scope" value="Bacteria"/>
</dbReference>
<feature type="transmembrane region" description="Helical" evidence="1">
    <location>
        <begin position="39"/>
        <end position="60"/>
    </location>
</feature>
<feature type="transmembrane region" description="Helical" evidence="1">
    <location>
        <begin position="12"/>
        <end position="33"/>
    </location>
</feature>
<keyword evidence="1" id="KW-0812">Transmembrane</keyword>
<dbReference type="Proteomes" id="UP000561726">
    <property type="component" value="Unassembled WGS sequence"/>
</dbReference>
<name>A0A099JAD7_9MICO</name>
<evidence type="ECO:0000256" key="1">
    <source>
        <dbReference type="SAM" id="Phobius"/>
    </source>
</evidence>
<dbReference type="Proteomes" id="UP000029864">
    <property type="component" value="Unassembled WGS sequence"/>
</dbReference>
<dbReference type="STRING" id="1001240.GY21_10455"/>
<accession>A0A099JAD7</accession>
<dbReference type="Gene3D" id="1.20.1250.20">
    <property type="entry name" value="MFS general substrate transporter like domains"/>
    <property type="match status" value="1"/>
</dbReference>